<comment type="caution">
    <text evidence="3">The sequence shown here is derived from an EMBL/GenBank/DDBJ whole genome shotgun (WGS) entry which is preliminary data.</text>
</comment>
<evidence type="ECO:0000313" key="4">
    <source>
        <dbReference type="Proteomes" id="UP000663828"/>
    </source>
</evidence>
<feature type="transmembrane region" description="Helical" evidence="1">
    <location>
        <begin position="185"/>
        <end position="209"/>
    </location>
</feature>
<dbReference type="AlphaFoldDB" id="A0A815XM87"/>
<dbReference type="Proteomes" id="UP000663852">
    <property type="component" value="Unassembled WGS sequence"/>
</dbReference>
<feature type="transmembrane region" description="Helical" evidence="1">
    <location>
        <begin position="7"/>
        <end position="29"/>
    </location>
</feature>
<evidence type="ECO:0000256" key="1">
    <source>
        <dbReference type="SAM" id="Phobius"/>
    </source>
</evidence>
<keyword evidence="4" id="KW-1185">Reference proteome</keyword>
<name>A0A815XM87_ADIRI</name>
<dbReference type="OrthoDB" id="10057558at2759"/>
<proteinExistence type="predicted"/>
<keyword evidence="1" id="KW-0812">Transmembrane</keyword>
<keyword evidence="1" id="KW-0472">Membrane</keyword>
<dbReference type="Gene3D" id="1.20.140.150">
    <property type="match status" value="1"/>
</dbReference>
<dbReference type="PROSITE" id="PS51257">
    <property type="entry name" value="PROKAR_LIPOPROTEIN"/>
    <property type="match status" value="1"/>
</dbReference>
<dbReference type="Proteomes" id="UP000663828">
    <property type="component" value="Unassembled WGS sequence"/>
</dbReference>
<evidence type="ECO:0000313" key="2">
    <source>
        <dbReference type="EMBL" id="CAF1527983.1"/>
    </source>
</evidence>
<evidence type="ECO:0000313" key="3">
    <source>
        <dbReference type="EMBL" id="CAF1559175.1"/>
    </source>
</evidence>
<keyword evidence="1" id="KW-1133">Transmembrane helix</keyword>
<reference evidence="3" key="1">
    <citation type="submission" date="2021-02" db="EMBL/GenBank/DDBJ databases">
        <authorList>
            <person name="Nowell W R."/>
        </authorList>
    </citation>
    <scope>NUCLEOTIDE SEQUENCE</scope>
</reference>
<organism evidence="3 4">
    <name type="scientific">Adineta ricciae</name>
    <name type="common">Rotifer</name>
    <dbReference type="NCBI Taxonomy" id="249248"/>
    <lineage>
        <taxon>Eukaryota</taxon>
        <taxon>Metazoa</taxon>
        <taxon>Spiralia</taxon>
        <taxon>Gnathifera</taxon>
        <taxon>Rotifera</taxon>
        <taxon>Eurotatoria</taxon>
        <taxon>Bdelloidea</taxon>
        <taxon>Adinetida</taxon>
        <taxon>Adinetidae</taxon>
        <taxon>Adineta</taxon>
    </lineage>
</organism>
<dbReference type="EMBL" id="CAJNOR010005368">
    <property type="protein sequence ID" value="CAF1559175.1"/>
    <property type="molecule type" value="Genomic_DNA"/>
</dbReference>
<feature type="transmembrane region" description="Helical" evidence="1">
    <location>
        <begin position="117"/>
        <end position="139"/>
    </location>
</feature>
<gene>
    <name evidence="2" type="ORF">EDS130_LOCUS44346</name>
    <name evidence="3" type="ORF">XAT740_LOCUS43486</name>
</gene>
<protein>
    <submittedName>
        <fullName evidence="3">Uncharacterized protein</fullName>
    </submittedName>
</protein>
<sequence length="210" mass="22065">MVANKRLFTVVSGSVMLIACILFVTSNALPSWASKKFNLPEDVLNSANNALLNDYLQQLGLAPDEVSELVSIKTTIGLWRTCDTLAGIKICVDLPSSCSLTKGQSESICQKMITARAFLTLACILSGISVLCLFAGIVLTDHQQKIILLTSKILTVGSFLTGVIGLSVGIAYATSTGGLPLSVSLNVAAILVIVAVVLNLCAAIFALIIH</sequence>
<dbReference type="EMBL" id="CAJNOJ010000841">
    <property type="protein sequence ID" value="CAF1527983.1"/>
    <property type="molecule type" value="Genomic_DNA"/>
</dbReference>
<accession>A0A815XM87</accession>
<feature type="transmembrane region" description="Helical" evidence="1">
    <location>
        <begin position="146"/>
        <end position="173"/>
    </location>
</feature>